<feature type="domain" description="GST C-terminal" evidence="2">
    <location>
        <begin position="86"/>
        <end position="204"/>
    </location>
</feature>
<dbReference type="PANTHER" id="PTHR44051">
    <property type="entry name" value="GLUTATHIONE S-TRANSFERASE-RELATED"/>
    <property type="match status" value="1"/>
</dbReference>
<feature type="domain" description="GST N-terminal" evidence="1">
    <location>
        <begin position="1"/>
        <end position="80"/>
    </location>
</feature>
<dbReference type="EMBL" id="QQYZ01000004">
    <property type="protein sequence ID" value="RSY88034.1"/>
    <property type="molecule type" value="Genomic_DNA"/>
</dbReference>
<dbReference type="InterPro" id="IPR036282">
    <property type="entry name" value="Glutathione-S-Trfase_C_sf"/>
</dbReference>
<dbReference type="RefSeq" id="WP_126003918.1">
    <property type="nucleotide sequence ID" value="NZ_QQYZ01000004.1"/>
</dbReference>
<organism evidence="3 4">
    <name type="scientific">Sphingomonas koreensis</name>
    <dbReference type="NCBI Taxonomy" id="93064"/>
    <lineage>
        <taxon>Bacteria</taxon>
        <taxon>Pseudomonadati</taxon>
        <taxon>Pseudomonadota</taxon>
        <taxon>Alphaproteobacteria</taxon>
        <taxon>Sphingomonadales</taxon>
        <taxon>Sphingomonadaceae</taxon>
        <taxon>Sphingomonas</taxon>
    </lineage>
</organism>
<dbReference type="AlphaFoldDB" id="A0A430G623"/>
<dbReference type="CDD" id="cd03057">
    <property type="entry name" value="GST_N_Beta"/>
    <property type="match status" value="1"/>
</dbReference>
<dbReference type="Pfam" id="PF13410">
    <property type="entry name" value="GST_C_2"/>
    <property type="match status" value="1"/>
</dbReference>
<name>A0A430G623_9SPHN</name>
<dbReference type="CDD" id="cd03188">
    <property type="entry name" value="GST_C_Beta"/>
    <property type="match status" value="1"/>
</dbReference>
<dbReference type="InterPro" id="IPR010987">
    <property type="entry name" value="Glutathione-S-Trfase_C-like"/>
</dbReference>
<dbReference type="SFLD" id="SFLDG00358">
    <property type="entry name" value="Main_(cytGST)"/>
    <property type="match status" value="1"/>
</dbReference>
<dbReference type="SUPFAM" id="SSF52833">
    <property type="entry name" value="Thioredoxin-like"/>
    <property type="match status" value="1"/>
</dbReference>
<accession>A0A430G623</accession>
<proteinExistence type="predicted"/>
<dbReference type="InterPro" id="IPR040079">
    <property type="entry name" value="Glutathione_S-Trfase"/>
</dbReference>
<evidence type="ECO:0000313" key="4">
    <source>
        <dbReference type="Proteomes" id="UP000287746"/>
    </source>
</evidence>
<dbReference type="SUPFAM" id="SSF47616">
    <property type="entry name" value="GST C-terminal domain-like"/>
    <property type="match status" value="1"/>
</dbReference>
<dbReference type="GO" id="GO:0016740">
    <property type="term" value="F:transferase activity"/>
    <property type="evidence" value="ECO:0007669"/>
    <property type="project" value="UniProtKB-KW"/>
</dbReference>
<reference evidence="3 4" key="1">
    <citation type="submission" date="2018-07" db="EMBL/GenBank/DDBJ databases">
        <title>Genomic and Epidemiologic Investigation of an Indolent Hospital Outbreak.</title>
        <authorList>
            <person name="Johnson R.C."/>
            <person name="Deming C."/>
            <person name="Conlan S."/>
            <person name="Zellmer C.J."/>
            <person name="Michelin A.V."/>
            <person name="Lee-Lin S."/>
            <person name="Thomas P.J."/>
            <person name="Park M."/>
            <person name="Weingarten R.A."/>
            <person name="Less J."/>
            <person name="Dekker J.P."/>
            <person name="Frank K.M."/>
            <person name="Musser K.A."/>
            <person name="Mcquiston J.R."/>
            <person name="Henderson D.K."/>
            <person name="Lau A.F."/>
            <person name="Palmore T.N."/>
            <person name="Segre J.A."/>
        </authorList>
    </citation>
    <scope>NUCLEOTIDE SEQUENCE [LARGE SCALE GENOMIC DNA]</scope>
    <source>
        <strain evidence="3 4">SK-CDC1_0717</strain>
    </source>
</reference>
<dbReference type="PROSITE" id="PS50404">
    <property type="entry name" value="GST_NTER"/>
    <property type="match status" value="1"/>
</dbReference>
<dbReference type="Pfam" id="PF13409">
    <property type="entry name" value="GST_N_2"/>
    <property type="match status" value="1"/>
</dbReference>
<sequence length="204" mass="22359">MKLYFTPFACSLASRIAIEEAGLDADFVLVSPGHTLPDGGDFRDVSPMGYVPALQTRSGITLTEGPAVLQYIADNAEDGVLAPAMFSEERYRMQMWLNFVSTEVHKAVFAVLFAKDASEAEKEAARKRAARPFRILSEHLVDRPHLGATFTVADAYLLAVLNWCETAGVDIAAWPVLLGYRTQLRKRPSVARAMAAEMPLLKAA</sequence>
<comment type="caution">
    <text evidence="3">The sequence shown here is derived from an EMBL/GenBank/DDBJ whole genome shotgun (WGS) entry which is preliminary data.</text>
</comment>
<evidence type="ECO:0000259" key="1">
    <source>
        <dbReference type="PROSITE" id="PS50404"/>
    </source>
</evidence>
<dbReference type="PROSITE" id="PS50405">
    <property type="entry name" value="GST_CTER"/>
    <property type="match status" value="1"/>
</dbReference>
<dbReference type="InterPro" id="IPR004045">
    <property type="entry name" value="Glutathione_S-Trfase_N"/>
</dbReference>
<keyword evidence="3" id="KW-0808">Transferase</keyword>
<evidence type="ECO:0000313" key="3">
    <source>
        <dbReference type="EMBL" id="RSY88034.1"/>
    </source>
</evidence>
<gene>
    <name evidence="3" type="ORF">DAH66_06115</name>
</gene>
<dbReference type="InterPro" id="IPR036249">
    <property type="entry name" value="Thioredoxin-like_sf"/>
</dbReference>
<dbReference type="SFLD" id="SFLDG01150">
    <property type="entry name" value="Main.1:_Beta-like"/>
    <property type="match status" value="1"/>
</dbReference>
<dbReference type="Gene3D" id="3.40.30.10">
    <property type="entry name" value="Glutaredoxin"/>
    <property type="match status" value="1"/>
</dbReference>
<dbReference type="SFLD" id="SFLDS00019">
    <property type="entry name" value="Glutathione_Transferase_(cytos"/>
    <property type="match status" value="1"/>
</dbReference>
<dbReference type="Gene3D" id="1.20.1050.10">
    <property type="match status" value="1"/>
</dbReference>
<dbReference type="Proteomes" id="UP000287746">
    <property type="component" value="Unassembled WGS sequence"/>
</dbReference>
<protein>
    <submittedName>
        <fullName evidence="3">Glutathione transferase GstA</fullName>
    </submittedName>
</protein>
<dbReference type="PANTHER" id="PTHR44051:SF8">
    <property type="entry name" value="GLUTATHIONE S-TRANSFERASE GSTA"/>
    <property type="match status" value="1"/>
</dbReference>
<evidence type="ECO:0000259" key="2">
    <source>
        <dbReference type="PROSITE" id="PS50405"/>
    </source>
</evidence>